<dbReference type="Proteomes" id="UP000193467">
    <property type="component" value="Unassembled WGS sequence"/>
</dbReference>
<gene>
    <name evidence="2" type="ORF">BCR35DRAFT_301447</name>
</gene>
<dbReference type="InterPro" id="IPR036047">
    <property type="entry name" value="F-box-like_dom_sf"/>
</dbReference>
<dbReference type="SUPFAM" id="SSF81383">
    <property type="entry name" value="F-box domain"/>
    <property type="match status" value="1"/>
</dbReference>
<dbReference type="PROSITE" id="PS50181">
    <property type="entry name" value="FBOX"/>
    <property type="match status" value="1"/>
</dbReference>
<dbReference type="Gene3D" id="1.20.1280.50">
    <property type="match status" value="1"/>
</dbReference>
<dbReference type="InParanoid" id="A0A1Y2FX81"/>
<evidence type="ECO:0000259" key="1">
    <source>
        <dbReference type="PROSITE" id="PS50181"/>
    </source>
</evidence>
<evidence type="ECO:0000313" key="3">
    <source>
        <dbReference type="Proteomes" id="UP000193467"/>
    </source>
</evidence>
<keyword evidence="3" id="KW-1185">Reference proteome</keyword>
<accession>A0A1Y2FX81</accession>
<evidence type="ECO:0000313" key="2">
    <source>
        <dbReference type="EMBL" id="ORY88656.1"/>
    </source>
</evidence>
<protein>
    <recommendedName>
        <fullName evidence="1">F-box domain-containing protein</fullName>
    </recommendedName>
</protein>
<dbReference type="AlphaFoldDB" id="A0A1Y2FX81"/>
<dbReference type="InterPro" id="IPR001810">
    <property type="entry name" value="F-box_dom"/>
</dbReference>
<name>A0A1Y2FX81_9BASI</name>
<dbReference type="EMBL" id="MCGR01000009">
    <property type="protein sequence ID" value="ORY88656.1"/>
    <property type="molecule type" value="Genomic_DNA"/>
</dbReference>
<feature type="domain" description="F-box" evidence="1">
    <location>
        <begin position="9"/>
        <end position="54"/>
    </location>
</feature>
<organism evidence="2 3">
    <name type="scientific">Leucosporidium creatinivorum</name>
    <dbReference type="NCBI Taxonomy" id="106004"/>
    <lineage>
        <taxon>Eukaryota</taxon>
        <taxon>Fungi</taxon>
        <taxon>Dikarya</taxon>
        <taxon>Basidiomycota</taxon>
        <taxon>Pucciniomycotina</taxon>
        <taxon>Microbotryomycetes</taxon>
        <taxon>Leucosporidiales</taxon>
        <taxon>Leucosporidium</taxon>
    </lineage>
</organism>
<comment type="caution">
    <text evidence="2">The sequence shown here is derived from an EMBL/GenBank/DDBJ whole genome shotgun (WGS) entry which is preliminary data.</text>
</comment>
<dbReference type="Pfam" id="PF12937">
    <property type="entry name" value="F-box-like"/>
    <property type="match status" value="1"/>
</dbReference>
<dbReference type="CDD" id="cd09917">
    <property type="entry name" value="F-box_SF"/>
    <property type="match status" value="1"/>
</dbReference>
<sequence length="98" mass="10972">MEASSPRSPTSLTSLPPELLADIAVHLPLGSLARFSLVSRSFKSVLQSKLYQKVDLSCDAPEELLKARRRALQTSLKLLADDRERSAMVRELDLRHWG</sequence>
<dbReference type="SMART" id="SM00256">
    <property type="entry name" value="FBOX"/>
    <property type="match status" value="1"/>
</dbReference>
<proteinExistence type="predicted"/>
<reference evidence="2 3" key="1">
    <citation type="submission" date="2016-07" db="EMBL/GenBank/DDBJ databases">
        <title>Pervasive Adenine N6-methylation of Active Genes in Fungi.</title>
        <authorList>
            <consortium name="DOE Joint Genome Institute"/>
            <person name="Mondo S.J."/>
            <person name="Dannebaum R.O."/>
            <person name="Kuo R.C."/>
            <person name="Labutti K."/>
            <person name="Haridas S."/>
            <person name="Kuo A."/>
            <person name="Salamov A."/>
            <person name="Ahrendt S.R."/>
            <person name="Lipzen A."/>
            <person name="Sullivan W."/>
            <person name="Andreopoulos W.B."/>
            <person name="Clum A."/>
            <person name="Lindquist E."/>
            <person name="Daum C."/>
            <person name="Ramamoorthy G.K."/>
            <person name="Gryganskyi A."/>
            <person name="Culley D."/>
            <person name="Magnuson J.K."/>
            <person name="James T.Y."/>
            <person name="O'Malley M.A."/>
            <person name="Stajich J.E."/>
            <person name="Spatafora J.W."/>
            <person name="Visel A."/>
            <person name="Grigoriev I.V."/>
        </authorList>
    </citation>
    <scope>NUCLEOTIDE SEQUENCE [LARGE SCALE GENOMIC DNA]</scope>
    <source>
        <strain evidence="2 3">62-1032</strain>
    </source>
</reference>